<evidence type="ECO:0000256" key="1">
    <source>
        <dbReference type="SAM" id="SignalP"/>
    </source>
</evidence>
<keyword evidence="1" id="KW-0732">Signal</keyword>
<dbReference type="Proteomes" id="UP001321749">
    <property type="component" value="Unassembled WGS sequence"/>
</dbReference>
<reference evidence="2" key="2">
    <citation type="submission" date="2023-06" db="EMBL/GenBank/DDBJ databases">
        <authorList>
            <consortium name="Lawrence Berkeley National Laboratory"/>
            <person name="Mondo S.J."/>
            <person name="Hensen N."/>
            <person name="Bonometti L."/>
            <person name="Westerberg I."/>
            <person name="Brannstrom I.O."/>
            <person name="Guillou S."/>
            <person name="Cros-Aarteil S."/>
            <person name="Calhoun S."/>
            <person name="Haridas S."/>
            <person name="Kuo A."/>
            <person name="Pangilinan J."/>
            <person name="Riley R."/>
            <person name="Labutti K."/>
            <person name="Andreopoulos B."/>
            <person name="Lipzen A."/>
            <person name="Chen C."/>
            <person name="Yanf M."/>
            <person name="Daum C."/>
            <person name="Ng V."/>
            <person name="Clum A."/>
            <person name="Steindorff A."/>
            <person name="Ohm R."/>
            <person name="Martin F."/>
            <person name="Silar P."/>
            <person name="Natvig D."/>
            <person name="Lalanne C."/>
            <person name="Gautier V."/>
            <person name="Ament-Velasquez S.L."/>
            <person name="Kruys A."/>
            <person name="Hutchinson M.I."/>
            <person name="Powell A.J."/>
            <person name="Barry K."/>
            <person name="Miller A.N."/>
            <person name="Grigoriev I.V."/>
            <person name="Debuchy R."/>
            <person name="Gladieux P."/>
            <person name="Thoren M.H."/>
            <person name="Johannesson H."/>
        </authorList>
    </citation>
    <scope>NUCLEOTIDE SEQUENCE</scope>
    <source>
        <strain evidence="2">PSN324</strain>
    </source>
</reference>
<keyword evidence="3" id="KW-1185">Reference proteome</keyword>
<organism evidence="2 3">
    <name type="scientific">Cladorrhinum samala</name>
    <dbReference type="NCBI Taxonomy" id="585594"/>
    <lineage>
        <taxon>Eukaryota</taxon>
        <taxon>Fungi</taxon>
        <taxon>Dikarya</taxon>
        <taxon>Ascomycota</taxon>
        <taxon>Pezizomycotina</taxon>
        <taxon>Sordariomycetes</taxon>
        <taxon>Sordariomycetidae</taxon>
        <taxon>Sordariales</taxon>
        <taxon>Podosporaceae</taxon>
        <taxon>Cladorrhinum</taxon>
    </lineage>
</organism>
<evidence type="ECO:0000313" key="2">
    <source>
        <dbReference type="EMBL" id="KAK4457040.1"/>
    </source>
</evidence>
<dbReference type="EMBL" id="MU865140">
    <property type="protein sequence ID" value="KAK4457040.1"/>
    <property type="molecule type" value="Genomic_DNA"/>
</dbReference>
<name>A0AAV9HBB2_9PEZI</name>
<reference evidence="2" key="1">
    <citation type="journal article" date="2023" name="Mol. Phylogenet. Evol.">
        <title>Genome-scale phylogeny and comparative genomics of the fungal order Sordariales.</title>
        <authorList>
            <person name="Hensen N."/>
            <person name="Bonometti L."/>
            <person name="Westerberg I."/>
            <person name="Brannstrom I.O."/>
            <person name="Guillou S."/>
            <person name="Cros-Aarteil S."/>
            <person name="Calhoun S."/>
            <person name="Haridas S."/>
            <person name="Kuo A."/>
            <person name="Mondo S."/>
            <person name="Pangilinan J."/>
            <person name="Riley R."/>
            <person name="LaButti K."/>
            <person name="Andreopoulos B."/>
            <person name="Lipzen A."/>
            <person name="Chen C."/>
            <person name="Yan M."/>
            <person name="Daum C."/>
            <person name="Ng V."/>
            <person name="Clum A."/>
            <person name="Steindorff A."/>
            <person name="Ohm R.A."/>
            <person name="Martin F."/>
            <person name="Silar P."/>
            <person name="Natvig D.O."/>
            <person name="Lalanne C."/>
            <person name="Gautier V."/>
            <person name="Ament-Velasquez S.L."/>
            <person name="Kruys A."/>
            <person name="Hutchinson M.I."/>
            <person name="Powell A.J."/>
            <person name="Barry K."/>
            <person name="Miller A.N."/>
            <person name="Grigoriev I.V."/>
            <person name="Debuchy R."/>
            <person name="Gladieux P."/>
            <person name="Hiltunen Thoren M."/>
            <person name="Johannesson H."/>
        </authorList>
    </citation>
    <scope>NUCLEOTIDE SEQUENCE</scope>
    <source>
        <strain evidence="2">PSN324</strain>
    </source>
</reference>
<evidence type="ECO:0008006" key="4">
    <source>
        <dbReference type="Google" id="ProtNLM"/>
    </source>
</evidence>
<dbReference type="AlphaFoldDB" id="A0AAV9HBB2"/>
<feature type="signal peptide" evidence="1">
    <location>
        <begin position="1"/>
        <end position="22"/>
    </location>
</feature>
<evidence type="ECO:0000313" key="3">
    <source>
        <dbReference type="Proteomes" id="UP001321749"/>
    </source>
</evidence>
<feature type="chain" id="PRO_5043900222" description="Secreted protein" evidence="1">
    <location>
        <begin position="23"/>
        <end position="326"/>
    </location>
</feature>
<accession>A0AAV9HBB2</accession>
<proteinExistence type="predicted"/>
<protein>
    <recommendedName>
        <fullName evidence="4">Secreted protein</fullName>
    </recommendedName>
</protein>
<gene>
    <name evidence="2" type="ORF">QBC42DRAFT_279983</name>
</gene>
<comment type="caution">
    <text evidence="2">The sequence shown here is derived from an EMBL/GenBank/DDBJ whole genome shotgun (WGS) entry which is preliminary data.</text>
</comment>
<sequence>MCSRRTTALLTVLATVFQHTAAQILSCADVECPISQGTTAADCIVAGESFNAVGVADLSIEASGFDGLSWTKAVGAGSGGSSDQRLFTQNFYLGHPLGFNPDTGACALFFSRVSDRVKFGDGSPKLSEGTCAQAMTESCVNALIKRANSLDLGSAGSTEAACEKLQNEFSDNLDSECASFATGSRWAGITARPLSGAASPKAITSETNSTSNCWPTLPKSNDLTLVETFNSTGDFQASTLTSNFFGITPILTVLFPGSDNSTAVVTQPEAQLTCVKAIDLTTASRDTQSPKDENDKSNDGGFHLSGSSLPVMWTSIMSVFFFVLLG</sequence>